<dbReference type="GO" id="GO:0006596">
    <property type="term" value="P:polyamine biosynthetic process"/>
    <property type="evidence" value="ECO:0007669"/>
    <property type="project" value="UniProtKB-KW"/>
</dbReference>
<sequence length="227" mass="24872">MSVERVATVDSPRGEVVLLRRADGTLELRVNGVFVMDTAHTESERLLARTALDSLPVPEAEGNRHGARVLIGGLGLGYTLHEVLAEPLVREVAVAELEPAVIEWYRSGLVPELADDRSDERVYLFASDITAVLAERTSGSLELILLDVDNGPGYLVHEANETVYEPAFLTDCRSRLAAGGVVAIWSAAHSLELETTMREVFGTVRRHTIPVTLGSLRTEYHLYLGTR</sequence>
<dbReference type="Proteomes" id="UP000199213">
    <property type="component" value="Unassembled WGS sequence"/>
</dbReference>
<evidence type="ECO:0000256" key="1">
    <source>
        <dbReference type="ARBA" id="ARBA00023115"/>
    </source>
</evidence>
<evidence type="ECO:0000313" key="3">
    <source>
        <dbReference type="Proteomes" id="UP000199213"/>
    </source>
</evidence>
<dbReference type="InterPro" id="IPR029063">
    <property type="entry name" value="SAM-dependent_MTases_sf"/>
</dbReference>
<accession>A0A1G8YYZ7</accession>
<gene>
    <name evidence="2" type="ORF">SAMN04487820_104108</name>
</gene>
<organism evidence="2 3">
    <name type="scientific">Actinopolyspora mzabensis</name>
    <dbReference type="NCBI Taxonomy" id="995066"/>
    <lineage>
        <taxon>Bacteria</taxon>
        <taxon>Bacillati</taxon>
        <taxon>Actinomycetota</taxon>
        <taxon>Actinomycetes</taxon>
        <taxon>Actinopolysporales</taxon>
        <taxon>Actinopolysporaceae</taxon>
        <taxon>Actinopolyspora</taxon>
    </lineage>
</organism>
<proteinExistence type="predicted"/>
<evidence type="ECO:0000313" key="2">
    <source>
        <dbReference type="EMBL" id="SDK07295.1"/>
    </source>
</evidence>
<keyword evidence="3" id="KW-1185">Reference proteome</keyword>
<reference evidence="3" key="1">
    <citation type="submission" date="2016-10" db="EMBL/GenBank/DDBJ databases">
        <authorList>
            <person name="Varghese N."/>
            <person name="Submissions S."/>
        </authorList>
    </citation>
    <scope>NUCLEOTIDE SEQUENCE [LARGE SCALE GENOMIC DNA]</scope>
    <source>
        <strain evidence="3">DSM 45460</strain>
    </source>
</reference>
<dbReference type="Pfam" id="PF01564">
    <property type="entry name" value="Spermine_synth"/>
    <property type="match status" value="1"/>
</dbReference>
<dbReference type="RefSeq" id="WP_092627554.1">
    <property type="nucleotide sequence ID" value="NZ_FNFM01000004.1"/>
</dbReference>
<dbReference type="EMBL" id="FNFM01000004">
    <property type="protein sequence ID" value="SDK07295.1"/>
    <property type="molecule type" value="Genomic_DNA"/>
</dbReference>
<protein>
    <submittedName>
        <fullName evidence="2">Spermidine synthase</fullName>
    </submittedName>
</protein>
<name>A0A1G8YYZ7_ACTMZ</name>
<dbReference type="PANTHER" id="PTHR43317">
    <property type="entry name" value="THERMOSPERMINE SYNTHASE ACAULIS5"/>
    <property type="match status" value="1"/>
</dbReference>
<dbReference type="PANTHER" id="PTHR43317:SF3">
    <property type="entry name" value="BLR2883 PROTEIN"/>
    <property type="match status" value="1"/>
</dbReference>
<dbReference type="AlphaFoldDB" id="A0A1G8YYZ7"/>
<dbReference type="Gene3D" id="3.40.50.150">
    <property type="entry name" value="Vaccinia Virus protein VP39"/>
    <property type="match status" value="1"/>
</dbReference>
<dbReference type="OrthoDB" id="9793351at2"/>
<keyword evidence="1" id="KW-0620">Polyamine biosynthesis</keyword>
<dbReference type="SUPFAM" id="SSF53335">
    <property type="entry name" value="S-adenosyl-L-methionine-dependent methyltransferases"/>
    <property type="match status" value="1"/>
</dbReference>